<dbReference type="EMBL" id="SOCQ01000013">
    <property type="protein sequence ID" value="TDV42984.1"/>
    <property type="molecule type" value="Genomic_DNA"/>
</dbReference>
<organism evidence="2 3">
    <name type="scientific">Pseudomonas helmanticensis</name>
    <dbReference type="NCBI Taxonomy" id="1471381"/>
    <lineage>
        <taxon>Bacteria</taxon>
        <taxon>Pseudomonadati</taxon>
        <taxon>Pseudomonadota</taxon>
        <taxon>Gammaproteobacteria</taxon>
        <taxon>Pseudomonadales</taxon>
        <taxon>Pseudomonadaceae</taxon>
        <taxon>Pseudomonas</taxon>
    </lineage>
</organism>
<evidence type="ECO:0000313" key="2">
    <source>
        <dbReference type="EMBL" id="TDV42984.1"/>
    </source>
</evidence>
<dbReference type="RefSeq" id="WP_134177029.1">
    <property type="nucleotide sequence ID" value="NZ_SOCQ01000013.1"/>
</dbReference>
<evidence type="ECO:0000313" key="3">
    <source>
        <dbReference type="Proteomes" id="UP000295804"/>
    </source>
</evidence>
<proteinExistence type="predicted"/>
<protein>
    <recommendedName>
        <fullName evidence="1">HEPN AbiU2-like domain-containing protein</fullName>
    </recommendedName>
</protein>
<dbReference type="Pfam" id="PF18734">
    <property type="entry name" value="HEPN_AbiU2"/>
    <property type="match status" value="1"/>
</dbReference>
<feature type="domain" description="HEPN AbiU2-like" evidence="1">
    <location>
        <begin position="52"/>
        <end position="244"/>
    </location>
</feature>
<dbReference type="InterPro" id="IPR040704">
    <property type="entry name" value="HEPN_AbiU2"/>
</dbReference>
<name>A0A4R7V2T7_9PSED</name>
<sequence length="315" mass="36318">MTIDECLYSVEECDVRKSERRALEQYRQMRRKWLESIRGTADNTISNQIHQLAWNTTVFHTLNEARRIESERKVNGSMWNLVVDGYAHIAALGIRRLVDHHKGTNSIKRVLLDMEANKHLFSREFFVCYDGLPYDHEAAEERRFAARDLSTIGQPMWVSTTGPDAGFSSKRRHDVFDCLEDKSRKPGRSQPISTEIFERLKRMLNSEVIKKVCTMADKVFAHPEHQSSRAFEYANYHEVIEALGIVSQVTQFVSATLLDDAAFGSIVPTAQYDVLENLDQAWVRKASLDELNSFWNELAGSLDLWVNTDDLLMRE</sequence>
<dbReference type="Proteomes" id="UP000295804">
    <property type="component" value="Unassembled WGS sequence"/>
</dbReference>
<gene>
    <name evidence="2" type="ORF">EDF87_113114</name>
</gene>
<dbReference type="AlphaFoldDB" id="A0A4R7V2T7"/>
<evidence type="ECO:0000259" key="1">
    <source>
        <dbReference type="Pfam" id="PF18734"/>
    </source>
</evidence>
<comment type="caution">
    <text evidence="2">The sequence shown here is derived from an EMBL/GenBank/DDBJ whole genome shotgun (WGS) entry which is preliminary data.</text>
</comment>
<reference evidence="2 3" key="1">
    <citation type="submission" date="2019-03" db="EMBL/GenBank/DDBJ databases">
        <title>Genomic analyses of the natural microbiome of Caenorhabditis elegans.</title>
        <authorList>
            <person name="Samuel B."/>
        </authorList>
    </citation>
    <scope>NUCLEOTIDE SEQUENCE [LARGE SCALE GENOMIC DNA]</scope>
    <source>
        <strain evidence="2 3">BIGb0525</strain>
    </source>
</reference>
<accession>A0A4R7V2T7</accession>